<feature type="compositionally biased region" description="Polar residues" evidence="1">
    <location>
        <begin position="434"/>
        <end position="443"/>
    </location>
</feature>
<reference evidence="2 3" key="1">
    <citation type="submission" date="2018-05" db="EMBL/GenBank/DDBJ databases">
        <title>Draft genome sequence of Scytalidium lignicola DSM 105466, a ubiquitous saprotrophic fungus.</title>
        <authorList>
            <person name="Buettner E."/>
            <person name="Gebauer A.M."/>
            <person name="Hofrichter M."/>
            <person name="Liers C."/>
            <person name="Kellner H."/>
        </authorList>
    </citation>
    <scope>NUCLEOTIDE SEQUENCE [LARGE SCALE GENOMIC DNA]</scope>
    <source>
        <strain evidence="2 3">DSM 105466</strain>
    </source>
</reference>
<gene>
    <name evidence="2" type="ORF">B7463_g8667</name>
</gene>
<comment type="caution">
    <text evidence="2">The sequence shown here is derived from an EMBL/GenBank/DDBJ whole genome shotgun (WGS) entry which is preliminary data.</text>
</comment>
<evidence type="ECO:0000313" key="2">
    <source>
        <dbReference type="EMBL" id="RFU27675.1"/>
    </source>
</evidence>
<feature type="region of interest" description="Disordered" evidence="1">
    <location>
        <begin position="376"/>
        <end position="398"/>
    </location>
</feature>
<feature type="compositionally biased region" description="Polar residues" evidence="1">
    <location>
        <begin position="162"/>
        <end position="179"/>
    </location>
</feature>
<dbReference type="OrthoDB" id="3503638at2759"/>
<organism evidence="2 3">
    <name type="scientific">Scytalidium lignicola</name>
    <name type="common">Hyphomycete</name>
    <dbReference type="NCBI Taxonomy" id="5539"/>
    <lineage>
        <taxon>Eukaryota</taxon>
        <taxon>Fungi</taxon>
        <taxon>Dikarya</taxon>
        <taxon>Ascomycota</taxon>
        <taxon>Pezizomycotina</taxon>
        <taxon>Leotiomycetes</taxon>
        <taxon>Leotiomycetes incertae sedis</taxon>
        <taxon>Scytalidium</taxon>
    </lineage>
</organism>
<feature type="compositionally biased region" description="Polar residues" evidence="1">
    <location>
        <begin position="688"/>
        <end position="699"/>
    </location>
</feature>
<evidence type="ECO:0000313" key="3">
    <source>
        <dbReference type="Proteomes" id="UP000258309"/>
    </source>
</evidence>
<feature type="non-terminal residue" evidence="2">
    <location>
        <position position="836"/>
    </location>
</feature>
<keyword evidence="3" id="KW-1185">Reference proteome</keyword>
<feature type="non-terminal residue" evidence="2">
    <location>
        <position position="1"/>
    </location>
</feature>
<feature type="region of interest" description="Disordered" evidence="1">
    <location>
        <begin position="71"/>
        <end position="91"/>
    </location>
</feature>
<feature type="compositionally biased region" description="Polar residues" evidence="1">
    <location>
        <begin position="258"/>
        <end position="271"/>
    </location>
</feature>
<name>A0A3E2H2U6_SCYLI</name>
<feature type="compositionally biased region" description="Polar residues" evidence="1">
    <location>
        <begin position="636"/>
        <end position="658"/>
    </location>
</feature>
<feature type="region of interest" description="Disordered" evidence="1">
    <location>
        <begin position="434"/>
        <end position="453"/>
    </location>
</feature>
<feature type="region of interest" description="Disordered" evidence="1">
    <location>
        <begin position="133"/>
        <end position="179"/>
    </location>
</feature>
<accession>A0A3E2H2U6</accession>
<evidence type="ECO:0000256" key="1">
    <source>
        <dbReference type="SAM" id="MobiDB-lite"/>
    </source>
</evidence>
<feature type="compositionally biased region" description="Polar residues" evidence="1">
    <location>
        <begin position="589"/>
        <end position="600"/>
    </location>
</feature>
<dbReference type="Proteomes" id="UP000258309">
    <property type="component" value="Unassembled WGS sequence"/>
</dbReference>
<feature type="region of interest" description="Disordered" evidence="1">
    <location>
        <begin position="233"/>
        <end position="313"/>
    </location>
</feature>
<feature type="region of interest" description="Disordered" evidence="1">
    <location>
        <begin position="577"/>
        <end position="714"/>
    </location>
</feature>
<protein>
    <submittedName>
        <fullName evidence="2">Uncharacterized protein</fullName>
    </submittedName>
</protein>
<proteinExistence type="predicted"/>
<feature type="compositionally biased region" description="Basic and acidic residues" evidence="1">
    <location>
        <begin position="235"/>
        <end position="244"/>
    </location>
</feature>
<dbReference type="EMBL" id="NCSJ02000195">
    <property type="protein sequence ID" value="RFU27675.1"/>
    <property type="molecule type" value="Genomic_DNA"/>
</dbReference>
<dbReference type="AlphaFoldDB" id="A0A3E2H2U6"/>
<sequence length="836" mass="92248">MVTIPNPRVWSIPNGAFWARSWSEWRGKDRVGSPFAWVQLTSNTELCDEAAAPLASKPTTNNYHAAVIGSPHHPVWHSRPQRRGSDTDSLDVASEYPTRLATSAKDTSLLLHPSVDPNPTTWTTSCRELKRRRIVQPTGEHDVEDSIEVSVPSEERSPPSQLDLQSNNNASVASGENSKTTISSNIDLAIIRAREALILSTGASNMKADNRPSEILTPRTNTSQDTLISTIAGTTDRHSPKVDASEGGSGRNLRLDSQLPNTSITSPSVTRSAAIPSFQNPIPPTSFIKDEDTNFPGPKRGKRTPPSHSRLLSEPHNLSSRIAVGNANHNHPSTIQTTTSQNASIMLSPQLSHPGSRIPALFSSISDPVYLSKADSYQETSNASPYPARPYSRASDQLKDQGTSHLGELLPHQSGDTVANMQLPPLQLPITIKGSFNKNQSRSKGPRTGSRFDTTAKVLLRQRPRPQQHRANVDSDTLLSLPIGVLMSRELAPFFEWYCFKANAINIGLLKFELLDVDWQPAKIMFISRGDNVGYSSLKTHISNLFYMALNRSPNMAEFRISVSPDGDSMKIKSPSLLARLPERLQRPDSPTESAKQKGMSQDDQRQPFLGEIMSPMNGSDTKPSMMKYPSHHNQESASPISTLNGFGEFSSRNPSASNRRDSYSTPRGFINSDLGVSSSHPPGYISHTISNSSDQLSAQVHAHHPPRSFSESSDHTLPEIVVLLQQSDGKLSQPYQKDVLHPRISSAEFFSWFGTYSGFGTSGIPSELRFTFKDALPVPKTSLVARGNEDHFNYMRADIKRKCEKAKWFRPEIKEFVVLVTLPGWETEGAEEVDW</sequence>